<dbReference type="AlphaFoldDB" id="A0A0F5J9P9"/>
<protein>
    <recommendedName>
        <fullName evidence="1">N-acetyltransferase domain-containing protein</fullName>
    </recommendedName>
</protein>
<dbReference type="InterPro" id="IPR000182">
    <property type="entry name" value="GNAT_dom"/>
</dbReference>
<dbReference type="GO" id="GO:0016747">
    <property type="term" value="F:acyltransferase activity, transferring groups other than amino-acyl groups"/>
    <property type="evidence" value="ECO:0007669"/>
    <property type="project" value="InterPro"/>
</dbReference>
<gene>
    <name evidence="2" type="ORF">HMPREF1536_03822</name>
</gene>
<comment type="caution">
    <text evidence="2">The sequence shown here is derived from an EMBL/GenBank/DDBJ whole genome shotgun (WGS) entry which is preliminary data.</text>
</comment>
<sequence length="212" mass="25125">MDSLLYGYEFCTFLIFANFEEITNTKTGAYRVNRFKSNAFMIINNNEIVIKPIQEEDIPLFDKWLDKEYIKKWFGEKEDWLNEINERNGQYSFLKHFIVYYNDRKIGYCLYADCFFLKSQEEEGHDFQEMYGDVAEQNHTYEIGYLIGEEEFLNRGIGKRIIQILEDRIIEIGGKEIAADPAEENIISIKALLSNGFKKKSDGDYRKICKMR</sequence>
<proteinExistence type="predicted"/>
<keyword evidence="3" id="KW-1185">Reference proteome</keyword>
<dbReference type="EMBL" id="AQHW01000017">
    <property type="protein sequence ID" value="KKB54240.1"/>
    <property type="molecule type" value="Genomic_DNA"/>
</dbReference>
<dbReference type="Gene3D" id="3.40.630.30">
    <property type="match status" value="1"/>
</dbReference>
<evidence type="ECO:0000259" key="1">
    <source>
        <dbReference type="PROSITE" id="PS51186"/>
    </source>
</evidence>
<reference evidence="2 3" key="1">
    <citation type="submission" date="2013-04" db="EMBL/GenBank/DDBJ databases">
        <title>The Genome Sequence of Parabacteroides gordonii DSM 23371.</title>
        <authorList>
            <consortium name="The Broad Institute Genomics Platform"/>
            <person name="Earl A."/>
            <person name="Ward D."/>
            <person name="Feldgarden M."/>
            <person name="Gevers D."/>
            <person name="Martens E."/>
            <person name="Sakamoto M."/>
            <person name="Benno Y."/>
            <person name="Suzuki N."/>
            <person name="Matsunaga N."/>
            <person name="Koshihara K."/>
            <person name="Seki M."/>
            <person name="Komiya H."/>
            <person name="Walker B."/>
            <person name="Young S."/>
            <person name="Zeng Q."/>
            <person name="Gargeya S."/>
            <person name="Fitzgerald M."/>
            <person name="Haas B."/>
            <person name="Abouelleil A."/>
            <person name="Allen A.W."/>
            <person name="Alvarado L."/>
            <person name="Arachchi H.M."/>
            <person name="Berlin A.M."/>
            <person name="Chapman S.B."/>
            <person name="Gainer-Dewar J."/>
            <person name="Goldberg J."/>
            <person name="Griggs A."/>
            <person name="Gujja S."/>
            <person name="Hansen M."/>
            <person name="Howarth C."/>
            <person name="Imamovic A."/>
            <person name="Ireland A."/>
            <person name="Larimer J."/>
            <person name="McCowan C."/>
            <person name="Murphy C."/>
            <person name="Pearson M."/>
            <person name="Poon T.W."/>
            <person name="Priest M."/>
            <person name="Roberts A."/>
            <person name="Saif S."/>
            <person name="Shea T."/>
            <person name="Sisk P."/>
            <person name="Sykes S."/>
            <person name="Wortman J."/>
            <person name="Nusbaum C."/>
            <person name="Birren B."/>
        </authorList>
    </citation>
    <scope>NUCLEOTIDE SEQUENCE [LARGE SCALE GENOMIC DNA]</scope>
    <source>
        <strain evidence="2 3">MS-1</strain>
    </source>
</reference>
<evidence type="ECO:0000313" key="2">
    <source>
        <dbReference type="EMBL" id="KKB54240.1"/>
    </source>
</evidence>
<name>A0A0F5J9P9_9BACT</name>
<dbReference type="PROSITE" id="PS51186">
    <property type="entry name" value="GNAT"/>
    <property type="match status" value="1"/>
</dbReference>
<dbReference type="STRING" id="1203610.HMPREF1536_03822"/>
<organism evidence="2 3">
    <name type="scientific">Parabacteroides gordonii MS-1 = DSM 23371</name>
    <dbReference type="NCBI Taxonomy" id="1203610"/>
    <lineage>
        <taxon>Bacteria</taxon>
        <taxon>Pseudomonadati</taxon>
        <taxon>Bacteroidota</taxon>
        <taxon>Bacteroidia</taxon>
        <taxon>Bacteroidales</taxon>
        <taxon>Tannerellaceae</taxon>
        <taxon>Parabacteroides</taxon>
    </lineage>
</organism>
<dbReference type="PATRIC" id="fig|1203610.3.peg.3897"/>
<accession>A0A0F5J9P9</accession>
<dbReference type="Pfam" id="PF13523">
    <property type="entry name" value="Acetyltransf_8"/>
    <property type="match status" value="1"/>
</dbReference>
<dbReference type="SUPFAM" id="SSF55729">
    <property type="entry name" value="Acyl-CoA N-acyltransferases (Nat)"/>
    <property type="match status" value="1"/>
</dbReference>
<feature type="domain" description="N-acetyltransferase" evidence="1">
    <location>
        <begin position="48"/>
        <end position="212"/>
    </location>
</feature>
<evidence type="ECO:0000313" key="3">
    <source>
        <dbReference type="Proteomes" id="UP000033035"/>
    </source>
</evidence>
<dbReference type="InterPro" id="IPR016181">
    <property type="entry name" value="Acyl_CoA_acyltransferase"/>
</dbReference>
<dbReference type="Proteomes" id="UP000033035">
    <property type="component" value="Unassembled WGS sequence"/>
</dbReference>
<dbReference type="HOGENOM" id="CLU_013985_12_1_10"/>